<dbReference type="SUPFAM" id="SSF51735">
    <property type="entry name" value="NAD(P)-binding Rossmann-fold domains"/>
    <property type="match status" value="1"/>
</dbReference>
<feature type="domain" description="Thioester reductase (TE)" evidence="3">
    <location>
        <begin position="25"/>
        <end position="106"/>
    </location>
</feature>
<comment type="function">
    <text evidence="1">Catalyzes the reduction of fatty acyl-CoA to fatty alcohols.</text>
</comment>
<dbReference type="PANTHER" id="PTHR11011">
    <property type="entry name" value="MALE STERILITY PROTEIN 2-RELATED"/>
    <property type="match status" value="1"/>
</dbReference>
<keyword evidence="1" id="KW-0444">Lipid biosynthesis</keyword>
<evidence type="ECO:0000256" key="2">
    <source>
        <dbReference type="SAM" id="MobiDB-lite"/>
    </source>
</evidence>
<comment type="similarity">
    <text evidence="1">Belongs to the fatty acyl-CoA reductase family.</text>
</comment>
<evidence type="ECO:0000256" key="1">
    <source>
        <dbReference type="RuleBase" id="RU363097"/>
    </source>
</evidence>
<feature type="region of interest" description="Disordered" evidence="2">
    <location>
        <begin position="151"/>
        <end position="175"/>
    </location>
</feature>
<dbReference type="AlphaFoldDB" id="A0A7R9K3J5"/>
<feature type="compositionally biased region" description="Polar residues" evidence="2">
    <location>
        <begin position="335"/>
        <end position="348"/>
    </location>
</feature>
<sequence length="535" mass="58830">MRPPKQLANAPVVLSQTTEDGEIELFDRLKSEKPGFVSRLTPLRADVSLENAGLSPEDRRRLQEEVNVVFHCAANVRFDQKLKDAVNLNTLGTRRVLQLCEGMTNLLYTRLGSSHDLPVIGSLVNCRSNALDHAATEVGLKETIRKINAARAAARETQVQRPSASTTQPPQEEEIEDVIGNLDQIDEAIRKANAGTSSTSTTSEPQPGTSGVKRKNIPDNNITPAGKMLRSGNVYPNEQETNMDVDATNQLATTSNQRGGSGGRASSGGKLHIFKPFSSHPDPVTLRFRKQFRFRSYAYAWNEFDVRYTNSATPAVIETVAIRKINAARAAARETQVQRPSASTTQPPQEEEIEDVIGNLDQIDEAIRKANAGTSSTSTTSEPQPGTSGVKRKNIPDNNITPAGKMLRSGNVYPNEQETNMDVDATNQLATTSNQRGGSGGRASSGGKLHIFKPFSSHPDPVTLRFRKQFRFRSYAYAWNEFDVRYTNSATPAVIETVGKTVLPERIAHSHLWLDQAQSWMTWMWSQAGLGVECL</sequence>
<evidence type="ECO:0000259" key="3">
    <source>
        <dbReference type="Pfam" id="PF07993"/>
    </source>
</evidence>
<dbReference type="GO" id="GO:0102965">
    <property type="term" value="F:alcohol-forming long-chain fatty acyl-CoA reductase activity"/>
    <property type="evidence" value="ECO:0007669"/>
    <property type="project" value="UniProtKB-EC"/>
</dbReference>
<feature type="region of interest" description="Disordered" evidence="2">
    <location>
        <begin position="370"/>
        <end position="417"/>
    </location>
</feature>
<gene>
    <name evidence="4" type="ORF">TGEB3V08_LOCUS8251</name>
</gene>
<dbReference type="GO" id="GO:0080019">
    <property type="term" value="F:alcohol-forming very long-chain fatty acyl-CoA reductase activity"/>
    <property type="evidence" value="ECO:0007669"/>
    <property type="project" value="InterPro"/>
</dbReference>
<dbReference type="GO" id="GO:0005777">
    <property type="term" value="C:peroxisome"/>
    <property type="evidence" value="ECO:0007669"/>
    <property type="project" value="TreeGrafter"/>
</dbReference>
<accession>A0A7R9K3J5</accession>
<protein>
    <recommendedName>
        <fullName evidence="1">Fatty acyl-CoA reductase</fullName>
        <ecNumber evidence="1">1.2.1.84</ecNumber>
    </recommendedName>
</protein>
<dbReference type="InterPro" id="IPR026055">
    <property type="entry name" value="FAR"/>
</dbReference>
<evidence type="ECO:0000313" key="4">
    <source>
        <dbReference type="EMBL" id="CAD7602243.1"/>
    </source>
</evidence>
<feature type="region of interest" description="Disordered" evidence="2">
    <location>
        <begin position="332"/>
        <end position="353"/>
    </location>
</feature>
<keyword evidence="1" id="KW-0443">Lipid metabolism</keyword>
<name>A0A7R9K3J5_TIMGE</name>
<dbReference type="InterPro" id="IPR013120">
    <property type="entry name" value="FAR_NAD-bd"/>
</dbReference>
<proteinExistence type="inferred from homology"/>
<organism evidence="4">
    <name type="scientific">Timema genevievae</name>
    <name type="common">Walking stick</name>
    <dbReference type="NCBI Taxonomy" id="629358"/>
    <lineage>
        <taxon>Eukaryota</taxon>
        <taxon>Metazoa</taxon>
        <taxon>Ecdysozoa</taxon>
        <taxon>Arthropoda</taxon>
        <taxon>Hexapoda</taxon>
        <taxon>Insecta</taxon>
        <taxon>Pterygota</taxon>
        <taxon>Neoptera</taxon>
        <taxon>Polyneoptera</taxon>
        <taxon>Phasmatodea</taxon>
        <taxon>Timematodea</taxon>
        <taxon>Timematoidea</taxon>
        <taxon>Timematidae</taxon>
        <taxon>Timema</taxon>
    </lineage>
</organism>
<dbReference type="PANTHER" id="PTHR11011:SF116">
    <property type="entry name" value="FATTY ACYL-COA REDUCTASE CG5065-RELATED"/>
    <property type="match status" value="1"/>
</dbReference>
<dbReference type="Gene3D" id="3.40.50.720">
    <property type="entry name" value="NAD(P)-binding Rossmann-like Domain"/>
    <property type="match status" value="1"/>
</dbReference>
<dbReference type="EMBL" id="OE843102">
    <property type="protein sequence ID" value="CAD7602243.1"/>
    <property type="molecule type" value="Genomic_DNA"/>
</dbReference>
<keyword evidence="1" id="KW-0521">NADP</keyword>
<comment type="catalytic activity">
    <reaction evidence="1">
        <text>a long-chain fatty acyl-CoA + 2 NADPH + 2 H(+) = a long-chain primary fatty alcohol + 2 NADP(+) + CoA</text>
        <dbReference type="Rhea" id="RHEA:52716"/>
        <dbReference type="ChEBI" id="CHEBI:15378"/>
        <dbReference type="ChEBI" id="CHEBI:57287"/>
        <dbReference type="ChEBI" id="CHEBI:57783"/>
        <dbReference type="ChEBI" id="CHEBI:58349"/>
        <dbReference type="ChEBI" id="CHEBI:77396"/>
        <dbReference type="ChEBI" id="CHEBI:83139"/>
        <dbReference type="EC" id="1.2.1.84"/>
    </reaction>
</comment>
<feature type="region of interest" description="Disordered" evidence="2">
    <location>
        <begin position="192"/>
        <end position="239"/>
    </location>
</feature>
<dbReference type="Pfam" id="PF07993">
    <property type="entry name" value="NAD_binding_4"/>
    <property type="match status" value="1"/>
</dbReference>
<feature type="compositionally biased region" description="Polar residues" evidence="2">
    <location>
        <begin position="157"/>
        <end position="170"/>
    </location>
</feature>
<reference evidence="4" key="1">
    <citation type="submission" date="2020-11" db="EMBL/GenBank/DDBJ databases">
        <authorList>
            <person name="Tran Van P."/>
        </authorList>
    </citation>
    <scope>NUCLEOTIDE SEQUENCE</scope>
</reference>
<keyword evidence="1" id="KW-0560">Oxidoreductase</keyword>
<dbReference type="GO" id="GO:0035336">
    <property type="term" value="P:long-chain fatty-acyl-CoA metabolic process"/>
    <property type="evidence" value="ECO:0007669"/>
    <property type="project" value="TreeGrafter"/>
</dbReference>
<dbReference type="InterPro" id="IPR036291">
    <property type="entry name" value="NAD(P)-bd_dom_sf"/>
</dbReference>
<dbReference type="EC" id="1.2.1.84" evidence="1"/>